<sequence>MPSPYLQHRRRSIAARRRVYLSPTSGGPAIGSARPLFDVDHHDLVARAHFKDSFPSLWLASQDDCAACFITMFIPNSMVDYLYSFKVFNAVRKLDLNLPAGSFLSWRALEAVTTLVTIQPTAQFAYKLAQLTCRRACKPVRSQDTVTIVEDCASPRVNSGTSRLLLISSRNKGETMLVYIKDPETPKLCQFVSDFGTCLHTLPLYNNSSSTRFDYHPYNCSKVYSCRTRRPTRSLRRGEQDWRSVPPDSRQLGASILTRPIQIFKILAAPCDLQRASRSTRPAHFNLDNFNAPPESARIRGHSAQQPRSRIGGSSRAPREHLDPPASKIYVLPILTDARAAALRFAANAVRGIGGSVRPTCAPPWLVHAPEESALGSCGVGREHRAADPGATSGGRGGRAPGGGTSGERPAPIARNPGERTAGGFESARRRRGHRGAVLDLRKEAWAPRTCLRRSRGAATSGLGEREARRSKVVCRRKERTYEAAAALERGGNAAGMRRGGGGSGGWRGARTTRYERSAPSALDALEAAGAGAGEGTCDGGARVRLCPLRATRAAGEVVAVERQRWSAVGAAAAGGTGRVASERARCVRGGGGDAFGAAAARPCDAVARIPTLRESRRAVALIVAVQSRAARCASRAVSGEVVALEAASTAGLTSPSCVPRPQDEERSDGVRNRERGSGGKALVPTLRRRRARTCTDSDWRGASVDSISSKPASNDGSKQFHEDATFCPRAGLNGQGSSLQSWSYPTRYFRHFNNVLSIARSGGPQTFDSATSFNDDISFVVGAAFA</sequence>
<evidence type="ECO:0000256" key="2">
    <source>
        <dbReference type="ARBA" id="ARBA00012670"/>
    </source>
</evidence>
<organism evidence="5 6">
    <name type="scientific">Mycena belliarum</name>
    <dbReference type="NCBI Taxonomy" id="1033014"/>
    <lineage>
        <taxon>Eukaryota</taxon>
        <taxon>Fungi</taxon>
        <taxon>Dikarya</taxon>
        <taxon>Basidiomycota</taxon>
        <taxon>Agaricomycotina</taxon>
        <taxon>Agaricomycetes</taxon>
        <taxon>Agaricomycetidae</taxon>
        <taxon>Agaricales</taxon>
        <taxon>Marasmiineae</taxon>
        <taxon>Mycenaceae</taxon>
        <taxon>Mycena</taxon>
    </lineage>
</organism>
<evidence type="ECO:0000256" key="3">
    <source>
        <dbReference type="SAM" id="MobiDB-lite"/>
    </source>
</evidence>
<accession>A0AAD6TWS6</accession>
<keyword evidence="6" id="KW-1185">Reference proteome</keyword>
<dbReference type="AlphaFoldDB" id="A0AAD6TWS6"/>
<dbReference type="InterPro" id="IPR007934">
    <property type="entry name" value="AbfB_ABD"/>
</dbReference>
<reference evidence="5" key="1">
    <citation type="submission" date="2023-03" db="EMBL/GenBank/DDBJ databases">
        <title>Massive genome expansion in bonnet fungi (Mycena s.s.) driven by repeated elements and novel gene families across ecological guilds.</title>
        <authorList>
            <consortium name="Lawrence Berkeley National Laboratory"/>
            <person name="Harder C.B."/>
            <person name="Miyauchi S."/>
            <person name="Viragh M."/>
            <person name="Kuo A."/>
            <person name="Thoen E."/>
            <person name="Andreopoulos B."/>
            <person name="Lu D."/>
            <person name="Skrede I."/>
            <person name="Drula E."/>
            <person name="Henrissat B."/>
            <person name="Morin E."/>
            <person name="Kohler A."/>
            <person name="Barry K."/>
            <person name="LaButti K."/>
            <person name="Morin E."/>
            <person name="Salamov A."/>
            <person name="Lipzen A."/>
            <person name="Mereny Z."/>
            <person name="Hegedus B."/>
            <person name="Baldrian P."/>
            <person name="Stursova M."/>
            <person name="Weitz H."/>
            <person name="Taylor A."/>
            <person name="Grigoriev I.V."/>
            <person name="Nagy L.G."/>
            <person name="Martin F."/>
            <person name="Kauserud H."/>
        </authorList>
    </citation>
    <scope>NUCLEOTIDE SEQUENCE</scope>
    <source>
        <strain evidence="5">CBHHK173m</strain>
    </source>
</reference>
<gene>
    <name evidence="5" type="ORF">B0H15DRAFT_996609</name>
</gene>
<dbReference type="Proteomes" id="UP001222325">
    <property type="component" value="Unassembled WGS sequence"/>
</dbReference>
<feature type="domain" description="Alpha-L-arabinofuranosidase B arabinose-binding" evidence="4">
    <location>
        <begin position="713"/>
        <end position="782"/>
    </location>
</feature>
<feature type="compositionally biased region" description="Basic and acidic residues" evidence="3">
    <location>
        <begin position="662"/>
        <end position="678"/>
    </location>
</feature>
<dbReference type="EMBL" id="JARJCN010000052">
    <property type="protein sequence ID" value="KAJ7080962.1"/>
    <property type="molecule type" value="Genomic_DNA"/>
</dbReference>
<feature type="region of interest" description="Disordered" evidence="3">
    <location>
        <begin position="380"/>
        <end position="436"/>
    </location>
</feature>
<feature type="region of interest" description="Disordered" evidence="3">
    <location>
        <begin position="653"/>
        <end position="722"/>
    </location>
</feature>
<evidence type="ECO:0000313" key="5">
    <source>
        <dbReference type="EMBL" id="KAJ7080962.1"/>
    </source>
</evidence>
<dbReference type="InterPro" id="IPR036195">
    <property type="entry name" value="AbfB_ABD_sf"/>
</dbReference>
<name>A0AAD6TWS6_9AGAR</name>
<feature type="compositionally biased region" description="Polar residues" evidence="3">
    <location>
        <begin position="706"/>
        <end position="718"/>
    </location>
</feature>
<protein>
    <recommendedName>
        <fullName evidence="2">non-reducing end alpha-L-arabinofuranosidase</fullName>
        <ecNumber evidence="2">3.2.1.55</ecNumber>
    </recommendedName>
</protein>
<feature type="region of interest" description="Disordered" evidence="3">
    <location>
        <begin position="283"/>
        <end position="323"/>
    </location>
</feature>
<evidence type="ECO:0000313" key="6">
    <source>
        <dbReference type="Proteomes" id="UP001222325"/>
    </source>
</evidence>
<dbReference type="Gene3D" id="2.80.10.50">
    <property type="match status" value="1"/>
</dbReference>
<dbReference type="GO" id="GO:0046556">
    <property type="term" value="F:alpha-L-arabinofuranosidase activity"/>
    <property type="evidence" value="ECO:0007669"/>
    <property type="project" value="UniProtKB-EC"/>
</dbReference>
<dbReference type="EC" id="3.2.1.55" evidence="2"/>
<comment type="catalytic activity">
    <reaction evidence="1">
        <text>Hydrolysis of terminal non-reducing alpha-L-arabinofuranoside residues in alpha-L-arabinosides.</text>
        <dbReference type="EC" id="3.2.1.55"/>
    </reaction>
</comment>
<dbReference type="GO" id="GO:0046373">
    <property type="term" value="P:L-arabinose metabolic process"/>
    <property type="evidence" value="ECO:0007669"/>
    <property type="project" value="InterPro"/>
</dbReference>
<proteinExistence type="predicted"/>
<dbReference type="SUPFAM" id="SSF110221">
    <property type="entry name" value="AbfB domain"/>
    <property type="match status" value="1"/>
</dbReference>
<evidence type="ECO:0000259" key="4">
    <source>
        <dbReference type="Pfam" id="PF05270"/>
    </source>
</evidence>
<feature type="compositionally biased region" description="Gly residues" evidence="3">
    <location>
        <begin position="392"/>
        <end position="406"/>
    </location>
</feature>
<evidence type="ECO:0000256" key="1">
    <source>
        <dbReference type="ARBA" id="ARBA00001462"/>
    </source>
</evidence>
<comment type="caution">
    <text evidence="5">The sequence shown here is derived from an EMBL/GenBank/DDBJ whole genome shotgun (WGS) entry which is preliminary data.</text>
</comment>
<dbReference type="Pfam" id="PF05270">
    <property type="entry name" value="AbfB"/>
    <property type="match status" value="1"/>
</dbReference>